<evidence type="ECO:0000259" key="2">
    <source>
        <dbReference type="SMART" id="SM00912"/>
    </source>
</evidence>
<dbReference type="InterPro" id="IPR011050">
    <property type="entry name" value="Pectin_lyase_fold/virulence"/>
</dbReference>
<dbReference type="InterPro" id="IPR012334">
    <property type="entry name" value="Pectin_lyas_fold"/>
</dbReference>
<feature type="domain" description="Filamentous haemagglutinin FhaB/tRNA nuclease CdiA-like TPS" evidence="2">
    <location>
        <begin position="46"/>
        <end position="169"/>
    </location>
</feature>
<dbReference type="SUPFAM" id="SSF51126">
    <property type="entry name" value="Pectin lyase-like"/>
    <property type="match status" value="1"/>
</dbReference>
<dbReference type="Pfam" id="PF05860">
    <property type="entry name" value="TPS"/>
    <property type="match status" value="1"/>
</dbReference>
<name>A0A2F0PDV8_SERMA</name>
<keyword evidence="1" id="KW-0732">Signal</keyword>
<organism evidence="3 4">
    <name type="scientific">Serratia marcescens</name>
    <dbReference type="NCBI Taxonomy" id="615"/>
    <lineage>
        <taxon>Bacteria</taxon>
        <taxon>Pseudomonadati</taxon>
        <taxon>Pseudomonadota</taxon>
        <taxon>Gammaproteobacteria</taxon>
        <taxon>Enterobacterales</taxon>
        <taxon>Yersiniaceae</taxon>
        <taxon>Serratia</taxon>
    </lineage>
</organism>
<feature type="signal peptide" evidence="1">
    <location>
        <begin position="1"/>
        <end position="30"/>
    </location>
</feature>
<evidence type="ECO:0000256" key="1">
    <source>
        <dbReference type="SAM" id="SignalP"/>
    </source>
</evidence>
<dbReference type="EMBL" id="LJEX02000114">
    <property type="protein sequence ID" value="OCO82229.1"/>
    <property type="molecule type" value="Genomic_DNA"/>
</dbReference>
<reference evidence="4" key="1">
    <citation type="submission" date="2016-04" db="EMBL/GenBank/DDBJ databases">
        <authorList>
            <person name="Osei Sekyere J."/>
            <person name="Sivertsen A."/>
            <person name="Pedersen A.T."/>
            <person name="Sundsfjord A."/>
        </authorList>
    </citation>
    <scope>NUCLEOTIDE SEQUENCE [LARGE SCALE GENOMIC DNA]</scope>
    <source>
        <strain evidence="4">945174350</strain>
    </source>
</reference>
<accession>A0A2F0PDV8</accession>
<feature type="chain" id="PRO_5026138776" description="Filamentous haemagglutinin FhaB/tRNA nuclease CdiA-like TPS domain-containing protein" evidence="1">
    <location>
        <begin position="31"/>
        <end position="465"/>
    </location>
</feature>
<comment type="caution">
    <text evidence="3">The sequence shown here is derived from an EMBL/GenBank/DDBJ whole genome shotgun (WGS) entry which is preliminary data.</text>
</comment>
<sequence length="465" mass="49289">MDKLNPPLARGASYLLIYLTAFQPLHPAFAAGITAANGNTQVVIKPGDVPVVNIATPNGAGISHNTYKDFNVGPQGAVLNNATHGGKTQLGVEIYSAQGNTYLKGKPAELIINEVIGGSRSELQGKLEVFGNKANVMIANPNGITCDGCGFINAPGVTLTTGKPQFDKQGALEALEVKKGGVTIGGKGLDGSGADYVDIISRATELNGKINAQNLSLTQGANRISFKDGSIKPIAGEGAKPVLAVDTKALGGMYANKIRLVANEDGVGVNLKDLTSKQRDITLSVNGNLVLNGTTHSKGDLNVSAKGMHITRGAVVQADGNATLATTTLVNDGQTSTSGDMRIFGDHIRNAGENAKLHANKNMWIQKDAQGNKAKSVENRSAKILTNSGDLVIRTESLNNVRQQFAISSNNAPKDNKDIDRWLADGVYQDQFDYRFFDYLAEFEDKNFTWLGHVDFKKGPVSSPL</sequence>
<dbReference type="SMART" id="SM00912">
    <property type="entry name" value="Haemagg_act"/>
    <property type="match status" value="1"/>
</dbReference>
<dbReference type="InterPro" id="IPR008638">
    <property type="entry name" value="FhaB/CdiA-like_TPS"/>
</dbReference>
<protein>
    <recommendedName>
        <fullName evidence="2">Filamentous haemagglutinin FhaB/tRNA nuclease CdiA-like TPS domain-containing protein</fullName>
    </recommendedName>
</protein>
<dbReference type="Proteomes" id="UP000050489">
    <property type="component" value="Unassembled WGS sequence"/>
</dbReference>
<dbReference type="NCBIfam" id="TIGR01901">
    <property type="entry name" value="adhes_NPXG"/>
    <property type="match status" value="1"/>
</dbReference>
<proteinExistence type="predicted"/>
<dbReference type="AlphaFoldDB" id="A0A2F0PDV8"/>
<evidence type="ECO:0000313" key="4">
    <source>
        <dbReference type="Proteomes" id="UP000050489"/>
    </source>
</evidence>
<dbReference type="Gene3D" id="2.160.20.10">
    <property type="entry name" value="Single-stranded right-handed beta-helix, Pectin lyase-like"/>
    <property type="match status" value="1"/>
</dbReference>
<gene>
    <name evidence="3" type="ORF">AN695_0204390</name>
</gene>
<evidence type="ECO:0000313" key="3">
    <source>
        <dbReference type="EMBL" id="OCO82229.1"/>
    </source>
</evidence>